<sequence>MEEVTYYELFHSICMKMVRDVATTKLKLSYVPQADPKRRPSFISNDVDVFGYLMACPNDKCGSILHVEVMEDVIQNQECEQVLREDLGNEACVNDGMISLYGEKPSEYGLVNNDDCVSHDDAFVNVDDSDRYKYNQLIYVE</sequence>
<protein>
    <recommendedName>
        <fullName evidence="1">MULE transposase N-terminal all-beta domain-containing protein</fullName>
    </recommendedName>
</protein>
<dbReference type="InterPro" id="IPR018290">
    <property type="entry name" value="MULE_transposase_N"/>
</dbReference>
<dbReference type="Proteomes" id="UP001558713">
    <property type="component" value="Unassembled WGS sequence"/>
</dbReference>
<dbReference type="Pfam" id="PF10532">
    <property type="entry name" value="Plant_all_beta"/>
    <property type="match status" value="1"/>
</dbReference>
<name>A0ABD1BT37_CARAN</name>
<organism evidence="2 3">
    <name type="scientific">Cardamine amara subsp. amara</name>
    <dbReference type="NCBI Taxonomy" id="228776"/>
    <lineage>
        <taxon>Eukaryota</taxon>
        <taxon>Viridiplantae</taxon>
        <taxon>Streptophyta</taxon>
        <taxon>Embryophyta</taxon>
        <taxon>Tracheophyta</taxon>
        <taxon>Spermatophyta</taxon>
        <taxon>Magnoliopsida</taxon>
        <taxon>eudicotyledons</taxon>
        <taxon>Gunneridae</taxon>
        <taxon>Pentapetalae</taxon>
        <taxon>rosids</taxon>
        <taxon>malvids</taxon>
        <taxon>Brassicales</taxon>
        <taxon>Brassicaceae</taxon>
        <taxon>Cardamineae</taxon>
        <taxon>Cardamine</taxon>
    </lineage>
</organism>
<dbReference type="AlphaFoldDB" id="A0ABD1BT37"/>
<reference evidence="2 3" key="1">
    <citation type="submission" date="2024-04" db="EMBL/GenBank/DDBJ databases">
        <title>Genome assembly C_amara_ONT_v2.</title>
        <authorList>
            <person name="Yant L."/>
            <person name="Moore C."/>
            <person name="Slenker M."/>
        </authorList>
    </citation>
    <scope>NUCLEOTIDE SEQUENCE [LARGE SCALE GENOMIC DNA]</scope>
    <source>
        <tissue evidence="2">Leaf</tissue>
    </source>
</reference>
<accession>A0ABD1BT37</accession>
<proteinExistence type="predicted"/>
<evidence type="ECO:0000313" key="2">
    <source>
        <dbReference type="EMBL" id="KAL1220363.1"/>
    </source>
</evidence>
<comment type="caution">
    <text evidence="2">The sequence shown here is derived from an EMBL/GenBank/DDBJ whole genome shotgun (WGS) entry which is preliminary data.</text>
</comment>
<evidence type="ECO:0000313" key="3">
    <source>
        <dbReference type="Proteomes" id="UP001558713"/>
    </source>
</evidence>
<gene>
    <name evidence="2" type="ORF">V5N11_005988</name>
</gene>
<dbReference type="EMBL" id="JBANAX010000155">
    <property type="protein sequence ID" value="KAL1220363.1"/>
    <property type="molecule type" value="Genomic_DNA"/>
</dbReference>
<keyword evidence="3" id="KW-1185">Reference proteome</keyword>
<evidence type="ECO:0000259" key="1">
    <source>
        <dbReference type="Pfam" id="PF10532"/>
    </source>
</evidence>
<feature type="domain" description="MULE transposase N-terminal all-beta" evidence="1">
    <location>
        <begin position="16"/>
        <end position="94"/>
    </location>
</feature>